<dbReference type="PROSITE" id="PS00092">
    <property type="entry name" value="N6_MTASE"/>
    <property type="match status" value="1"/>
</dbReference>
<dbReference type="InterPro" id="IPR050320">
    <property type="entry name" value="N5-glutamine_MTase"/>
</dbReference>
<dbReference type="AlphaFoldDB" id="A0A1Y5FFT4"/>
<accession>A0A1Y5FFT4</accession>
<name>A0A1Y5FFT4_9BACT</name>
<proteinExistence type="predicted"/>
<evidence type="ECO:0000256" key="5">
    <source>
        <dbReference type="ARBA" id="ARBA00048391"/>
    </source>
</evidence>
<evidence type="ECO:0000256" key="3">
    <source>
        <dbReference type="ARBA" id="ARBA00022679"/>
    </source>
</evidence>
<dbReference type="PANTHER" id="PTHR18895:SF74">
    <property type="entry name" value="MTRF1L RELEASE FACTOR GLUTAMINE METHYLTRANSFERASE"/>
    <property type="match status" value="1"/>
</dbReference>
<sequence length="299" mass="35139">MNSKSLGTFTDNFYQEREDFLAKSYPGLSKQRLKDELEQFALQKLVNVDDLFESQYIPSGKNPITYFFDCLMKAYPLEYIRGRAHFYKSEFDVTPSVLIPRNETEILVEKSVELVKEWTRKSDEIIRVLDIGTGSGAIIISLLQEFERPIEAFATDISKEALLVARRNYFNLRFTIPRESSLNLIYTDRMKDLSSEKFHVIVSNPPYIKEENDREFVHDQVDSYEPHLALYLKDETYDLWFVDLFKQVHNSLYEEGMFLMEGHEDHLENLADLCQNIGFSTVEVLQDYTNRNRFILAKK</sequence>
<keyword evidence="2" id="KW-0489">Methyltransferase</keyword>
<dbReference type="GO" id="GO:0102559">
    <property type="term" value="F:peptide chain release factor N(5)-glutamine methyltransferase activity"/>
    <property type="evidence" value="ECO:0007669"/>
    <property type="project" value="UniProtKB-EC"/>
</dbReference>
<keyword evidence="3" id="KW-0808">Transferase</keyword>
<dbReference type="EMBL" id="MAAO01000004">
    <property type="protein sequence ID" value="OUR98572.1"/>
    <property type="molecule type" value="Genomic_DNA"/>
</dbReference>
<dbReference type="Pfam" id="PF05175">
    <property type="entry name" value="MTS"/>
    <property type="match status" value="1"/>
</dbReference>
<dbReference type="CDD" id="cd02440">
    <property type="entry name" value="AdoMet_MTases"/>
    <property type="match status" value="1"/>
</dbReference>
<evidence type="ECO:0000313" key="7">
    <source>
        <dbReference type="EMBL" id="OUR98572.1"/>
    </source>
</evidence>
<dbReference type="GO" id="GO:0032259">
    <property type="term" value="P:methylation"/>
    <property type="evidence" value="ECO:0007669"/>
    <property type="project" value="UniProtKB-KW"/>
</dbReference>
<reference evidence="8" key="1">
    <citation type="journal article" date="2017" name="Proc. Natl. Acad. Sci. U.S.A.">
        <title>Simulation of Deepwater Horizon oil plume reveals substrate specialization within a complex community of hydrocarbon-degraders.</title>
        <authorList>
            <person name="Hu P."/>
            <person name="Dubinsky E.A."/>
            <person name="Probst A.J."/>
            <person name="Wang J."/>
            <person name="Sieber C.M.K."/>
            <person name="Tom L.M."/>
            <person name="Gardinali P."/>
            <person name="Banfield J.F."/>
            <person name="Atlas R.M."/>
            <person name="Andersen G.L."/>
        </authorList>
    </citation>
    <scope>NUCLEOTIDE SEQUENCE [LARGE SCALE GENOMIC DNA]</scope>
</reference>
<evidence type="ECO:0000256" key="1">
    <source>
        <dbReference type="ARBA" id="ARBA00012771"/>
    </source>
</evidence>
<dbReference type="PANTHER" id="PTHR18895">
    <property type="entry name" value="HEMK METHYLTRANSFERASE"/>
    <property type="match status" value="1"/>
</dbReference>
<dbReference type="EC" id="2.1.1.297" evidence="1"/>
<dbReference type="Proteomes" id="UP000196531">
    <property type="component" value="Unassembled WGS sequence"/>
</dbReference>
<dbReference type="InterPro" id="IPR007848">
    <property type="entry name" value="Small_mtfrase_dom"/>
</dbReference>
<keyword evidence="4" id="KW-0949">S-adenosyl-L-methionine</keyword>
<dbReference type="InterPro" id="IPR002052">
    <property type="entry name" value="DNA_methylase_N6_adenine_CS"/>
</dbReference>
<comment type="catalytic activity">
    <reaction evidence="5">
        <text>L-glutaminyl-[peptide chain release factor] + S-adenosyl-L-methionine = N(5)-methyl-L-glutaminyl-[peptide chain release factor] + S-adenosyl-L-homocysteine + H(+)</text>
        <dbReference type="Rhea" id="RHEA:42896"/>
        <dbReference type="Rhea" id="RHEA-COMP:10271"/>
        <dbReference type="Rhea" id="RHEA-COMP:10272"/>
        <dbReference type="ChEBI" id="CHEBI:15378"/>
        <dbReference type="ChEBI" id="CHEBI:30011"/>
        <dbReference type="ChEBI" id="CHEBI:57856"/>
        <dbReference type="ChEBI" id="CHEBI:59789"/>
        <dbReference type="ChEBI" id="CHEBI:61891"/>
        <dbReference type="EC" id="2.1.1.297"/>
    </reaction>
</comment>
<dbReference type="SUPFAM" id="SSF53335">
    <property type="entry name" value="S-adenosyl-L-methionine-dependent methyltransferases"/>
    <property type="match status" value="1"/>
</dbReference>
<protein>
    <recommendedName>
        <fullName evidence="1">peptide chain release factor N(5)-glutamine methyltransferase</fullName>
        <ecNumber evidence="1">2.1.1.297</ecNumber>
    </recommendedName>
</protein>
<organism evidence="7 8">
    <name type="scientific">Halobacteriovorax marinus</name>
    <dbReference type="NCBI Taxonomy" id="97084"/>
    <lineage>
        <taxon>Bacteria</taxon>
        <taxon>Pseudomonadati</taxon>
        <taxon>Bdellovibrionota</taxon>
        <taxon>Bacteriovoracia</taxon>
        <taxon>Bacteriovoracales</taxon>
        <taxon>Halobacteriovoraceae</taxon>
        <taxon>Halobacteriovorax</taxon>
    </lineage>
</organism>
<dbReference type="InterPro" id="IPR004556">
    <property type="entry name" value="HemK-like"/>
</dbReference>
<dbReference type="GO" id="GO:0003676">
    <property type="term" value="F:nucleic acid binding"/>
    <property type="evidence" value="ECO:0007669"/>
    <property type="project" value="InterPro"/>
</dbReference>
<dbReference type="Gene3D" id="3.40.50.150">
    <property type="entry name" value="Vaccinia Virus protein VP39"/>
    <property type="match status" value="1"/>
</dbReference>
<comment type="caution">
    <text evidence="7">The sequence shown here is derived from an EMBL/GenBank/DDBJ whole genome shotgun (WGS) entry which is preliminary data.</text>
</comment>
<feature type="domain" description="Methyltransferase small" evidence="6">
    <location>
        <begin position="126"/>
        <end position="215"/>
    </location>
</feature>
<dbReference type="InterPro" id="IPR029063">
    <property type="entry name" value="SAM-dependent_MTases_sf"/>
</dbReference>
<evidence type="ECO:0000259" key="6">
    <source>
        <dbReference type="Pfam" id="PF05175"/>
    </source>
</evidence>
<dbReference type="NCBIfam" id="TIGR00536">
    <property type="entry name" value="hemK_fam"/>
    <property type="match status" value="1"/>
</dbReference>
<evidence type="ECO:0000313" key="8">
    <source>
        <dbReference type="Proteomes" id="UP000196531"/>
    </source>
</evidence>
<evidence type="ECO:0000256" key="4">
    <source>
        <dbReference type="ARBA" id="ARBA00022691"/>
    </source>
</evidence>
<evidence type="ECO:0000256" key="2">
    <source>
        <dbReference type="ARBA" id="ARBA00022603"/>
    </source>
</evidence>
<gene>
    <name evidence="7" type="ORF">A9Q84_03930</name>
</gene>